<evidence type="ECO:0000313" key="2">
    <source>
        <dbReference type="Proteomes" id="UP000039021"/>
    </source>
</evidence>
<dbReference type="AlphaFoldDB" id="A0A916P986"/>
<reference evidence="2" key="1">
    <citation type="submission" date="2015-03" db="EMBL/GenBank/DDBJ databases">
        <authorList>
            <consortium name="Pathogen Informatics"/>
        </authorList>
    </citation>
    <scope>NUCLEOTIDE SEQUENCE [LARGE SCALE GENOMIC DNA]</scope>
    <source>
        <strain evidence="2">N09902308</strain>
    </source>
</reference>
<protein>
    <submittedName>
        <fullName evidence="1">Uncharacterized protein</fullName>
    </submittedName>
</protein>
<proteinExistence type="predicted"/>
<name>A0A916P986_MYCTX</name>
<dbReference type="EMBL" id="CSBK01002332">
    <property type="protein sequence ID" value="COZ72480.1"/>
    <property type="molecule type" value="Genomic_DNA"/>
</dbReference>
<sequence>MKSPSWLSPSSPMVWSNEIGSRAYCWISSTFSGVMSISLASSSGVGSRPRSCSSSR</sequence>
<gene>
    <name evidence="1" type="ORF">ERS007739_04065</name>
</gene>
<organism evidence="1 2">
    <name type="scientific">Mycobacterium tuberculosis</name>
    <dbReference type="NCBI Taxonomy" id="1773"/>
    <lineage>
        <taxon>Bacteria</taxon>
        <taxon>Bacillati</taxon>
        <taxon>Actinomycetota</taxon>
        <taxon>Actinomycetes</taxon>
        <taxon>Mycobacteriales</taxon>
        <taxon>Mycobacteriaceae</taxon>
        <taxon>Mycobacterium</taxon>
        <taxon>Mycobacterium tuberculosis complex</taxon>
    </lineage>
</organism>
<dbReference type="Proteomes" id="UP000039021">
    <property type="component" value="Unassembled WGS sequence"/>
</dbReference>
<accession>A0A916P986</accession>
<evidence type="ECO:0000313" key="1">
    <source>
        <dbReference type="EMBL" id="COZ72480.1"/>
    </source>
</evidence>
<comment type="caution">
    <text evidence="1">The sequence shown here is derived from an EMBL/GenBank/DDBJ whole genome shotgun (WGS) entry which is preliminary data.</text>
</comment>